<accession>A0A919N2N7</accession>
<dbReference type="EMBL" id="BOMV01000098">
    <property type="protein sequence ID" value="GIF01093.1"/>
    <property type="molecule type" value="Genomic_DNA"/>
</dbReference>
<evidence type="ECO:0000259" key="2">
    <source>
        <dbReference type="SMART" id="SM00470"/>
    </source>
</evidence>
<evidence type="ECO:0000313" key="3">
    <source>
        <dbReference type="EMBL" id="GIF01093.1"/>
    </source>
</evidence>
<feature type="compositionally biased region" description="Acidic residues" evidence="1">
    <location>
        <begin position="513"/>
        <end position="525"/>
    </location>
</feature>
<proteinExistence type="predicted"/>
<dbReference type="InterPro" id="IPR050336">
    <property type="entry name" value="Chromosome_partition/occlusion"/>
</dbReference>
<dbReference type="PANTHER" id="PTHR33375">
    <property type="entry name" value="CHROMOSOME-PARTITIONING PROTEIN PARB-RELATED"/>
    <property type="match status" value="1"/>
</dbReference>
<dbReference type="GO" id="GO:0005694">
    <property type="term" value="C:chromosome"/>
    <property type="evidence" value="ECO:0007669"/>
    <property type="project" value="TreeGrafter"/>
</dbReference>
<sequence length="543" mass="59360">MTTMLTSPPEEHDADRTRHDTAAGTDLERATLDIVDGEIVNDDENPLPLPVVVTPPSVRMELLDPHELIDSPRNPRNTIGDLADLTASMRVVGVLEPLVVVPVDEGFMLLMGHRRKYSAIEVGLTEVPCWVITDQGAVHQILAQMLENTHRVGLTVSEESESFHQLTLLGWTEQQIAAVRAVPATQVRRTLRVRELPQVAKQAIDTGAISFDDAAALAEFEDTPAVYRKLVGELGNRWRFQQSLGAARASRAYTAAKDLAKANLVIEGVKVTARPKGFGYDSAEVDVRKLADADGNRLDPEQIKTMPGMAAFIERDGTRANTVVYCTDPDKYGYQKRTVADFSWMSEEEAARREAEEQARILLREQLGDIVEARRDFIRATWGTAKAARTLYVPALRATLLGQNMSRSVKLDALYAGLGGADSETLTTAAEDRLRRTLVARWLCAMLSNLEAATDETAWVDEPRTVAFYDMLAGAGYPLSDAETRHYQLLTADDTVAESHVQDGDPAGSATADESDCDPVDDDQPPGDVADARGEPTQAPVAA</sequence>
<dbReference type="Proteomes" id="UP000636960">
    <property type="component" value="Unassembled WGS sequence"/>
</dbReference>
<protein>
    <recommendedName>
        <fullName evidence="2">ParB-like N-terminal domain-containing protein</fullName>
    </recommendedName>
</protein>
<evidence type="ECO:0000256" key="1">
    <source>
        <dbReference type="SAM" id="MobiDB-lite"/>
    </source>
</evidence>
<dbReference type="InterPro" id="IPR003115">
    <property type="entry name" value="ParB_N"/>
</dbReference>
<dbReference type="AlphaFoldDB" id="A0A919N2N7"/>
<dbReference type="GO" id="GO:0045881">
    <property type="term" value="P:positive regulation of sporulation resulting in formation of a cellular spore"/>
    <property type="evidence" value="ECO:0007669"/>
    <property type="project" value="TreeGrafter"/>
</dbReference>
<feature type="region of interest" description="Disordered" evidence="1">
    <location>
        <begin position="499"/>
        <end position="543"/>
    </location>
</feature>
<dbReference type="Gene3D" id="3.90.1530.30">
    <property type="match status" value="1"/>
</dbReference>
<keyword evidence="4" id="KW-1185">Reference proteome</keyword>
<feature type="region of interest" description="Disordered" evidence="1">
    <location>
        <begin position="1"/>
        <end position="28"/>
    </location>
</feature>
<comment type="caution">
    <text evidence="3">The sequence shown here is derived from an EMBL/GenBank/DDBJ whole genome shotgun (WGS) entry which is preliminary data.</text>
</comment>
<dbReference type="SUPFAM" id="SSF110849">
    <property type="entry name" value="ParB/Sulfiredoxin"/>
    <property type="match status" value="1"/>
</dbReference>
<name>A0A919N2N7_9ACTN</name>
<dbReference type="Gene3D" id="1.10.10.2830">
    <property type="match status" value="1"/>
</dbReference>
<dbReference type="GO" id="GO:0007059">
    <property type="term" value="P:chromosome segregation"/>
    <property type="evidence" value="ECO:0007669"/>
    <property type="project" value="TreeGrafter"/>
</dbReference>
<gene>
    <name evidence="3" type="ORF">Ari01nite_85570</name>
</gene>
<dbReference type="RefSeq" id="WP_203789559.1">
    <property type="nucleotide sequence ID" value="NZ_BOMV01000098.1"/>
</dbReference>
<dbReference type="PANTHER" id="PTHR33375:SF1">
    <property type="entry name" value="CHROMOSOME-PARTITIONING PROTEIN PARB-RELATED"/>
    <property type="match status" value="1"/>
</dbReference>
<dbReference type="Pfam" id="PF02195">
    <property type="entry name" value="ParB_N"/>
    <property type="match status" value="1"/>
</dbReference>
<evidence type="ECO:0000313" key="4">
    <source>
        <dbReference type="Proteomes" id="UP000636960"/>
    </source>
</evidence>
<organism evidence="3 4">
    <name type="scientific">Paractinoplanes rishiriensis</name>
    <dbReference type="NCBI Taxonomy" id="1050105"/>
    <lineage>
        <taxon>Bacteria</taxon>
        <taxon>Bacillati</taxon>
        <taxon>Actinomycetota</taxon>
        <taxon>Actinomycetes</taxon>
        <taxon>Micromonosporales</taxon>
        <taxon>Micromonosporaceae</taxon>
        <taxon>Paractinoplanes</taxon>
    </lineage>
</organism>
<reference evidence="3" key="1">
    <citation type="submission" date="2021-01" db="EMBL/GenBank/DDBJ databases">
        <title>Whole genome shotgun sequence of Actinoplanes rishiriensis NBRC 108556.</title>
        <authorList>
            <person name="Komaki H."/>
            <person name="Tamura T."/>
        </authorList>
    </citation>
    <scope>NUCLEOTIDE SEQUENCE</scope>
    <source>
        <strain evidence="3">NBRC 108556</strain>
    </source>
</reference>
<feature type="compositionally biased region" description="Basic and acidic residues" evidence="1">
    <location>
        <begin position="9"/>
        <end position="28"/>
    </location>
</feature>
<feature type="domain" description="ParB-like N-terminal" evidence="2">
    <location>
        <begin position="61"/>
        <end position="149"/>
    </location>
</feature>
<dbReference type="SMART" id="SM00470">
    <property type="entry name" value="ParB"/>
    <property type="match status" value="1"/>
</dbReference>
<dbReference type="InterPro" id="IPR036086">
    <property type="entry name" value="ParB/Sulfiredoxin_sf"/>
</dbReference>